<evidence type="ECO:0000256" key="6">
    <source>
        <dbReference type="ARBA" id="ARBA00022842"/>
    </source>
</evidence>
<evidence type="ECO:0000256" key="7">
    <source>
        <dbReference type="ARBA" id="ARBA00025769"/>
    </source>
</evidence>
<evidence type="ECO:0000256" key="4">
    <source>
        <dbReference type="ARBA" id="ARBA00022801"/>
    </source>
</evidence>
<dbReference type="InterPro" id="IPR012337">
    <property type="entry name" value="RNaseH-like_sf"/>
</dbReference>
<dbReference type="Gene3D" id="3.30.420.10">
    <property type="entry name" value="Ribonuclease H-like superfamily/Ribonuclease H"/>
    <property type="match status" value="1"/>
</dbReference>
<reference evidence="9" key="1">
    <citation type="journal article" date="2023" name="bioRxiv">
        <title>Scaffold-level genome assemblies of two parasitoid biocontrol wasps reveal the parthenogenesis mechanism and an associated novel virus.</title>
        <authorList>
            <person name="Inwood S."/>
            <person name="Skelly J."/>
            <person name="Guhlin J."/>
            <person name="Harrop T."/>
            <person name="Goldson S."/>
            <person name="Dearden P."/>
        </authorList>
    </citation>
    <scope>NUCLEOTIDE SEQUENCE</scope>
    <source>
        <strain evidence="9">Irish</strain>
        <tissue evidence="9">Whole body</tissue>
    </source>
</reference>
<reference evidence="9" key="2">
    <citation type="submission" date="2023-03" db="EMBL/GenBank/DDBJ databases">
        <authorList>
            <person name="Inwood S.N."/>
            <person name="Skelly J.G."/>
            <person name="Guhlin J."/>
            <person name="Harrop T.W.R."/>
            <person name="Goldson S.G."/>
            <person name="Dearden P.K."/>
        </authorList>
    </citation>
    <scope>NUCLEOTIDE SEQUENCE</scope>
    <source>
        <strain evidence="9">Irish</strain>
        <tissue evidence="9">Whole body</tissue>
    </source>
</reference>
<feature type="domain" description="Exonuclease" evidence="8">
    <location>
        <begin position="154"/>
        <end position="333"/>
    </location>
</feature>
<dbReference type="GO" id="GO:0005737">
    <property type="term" value="C:cytoplasm"/>
    <property type="evidence" value="ECO:0007669"/>
    <property type="project" value="TreeGrafter"/>
</dbReference>
<dbReference type="SUPFAM" id="SSF53098">
    <property type="entry name" value="Ribonuclease H-like"/>
    <property type="match status" value="1"/>
</dbReference>
<accession>A0AA39CA61</accession>
<keyword evidence="3" id="KW-0479">Metal-binding</keyword>
<evidence type="ECO:0000256" key="5">
    <source>
        <dbReference type="ARBA" id="ARBA00022839"/>
    </source>
</evidence>
<dbReference type="InterPro" id="IPR040393">
    <property type="entry name" value="TREX1/2"/>
</dbReference>
<keyword evidence="2" id="KW-0540">Nuclease</keyword>
<proteinExistence type="inferred from homology"/>
<organism evidence="9 10">
    <name type="scientific">Microctonus aethiopoides</name>
    <dbReference type="NCBI Taxonomy" id="144406"/>
    <lineage>
        <taxon>Eukaryota</taxon>
        <taxon>Metazoa</taxon>
        <taxon>Ecdysozoa</taxon>
        <taxon>Arthropoda</taxon>
        <taxon>Hexapoda</taxon>
        <taxon>Insecta</taxon>
        <taxon>Pterygota</taxon>
        <taxon>Neoptera</taxon>
        <taxon>Endopterygota</taxon>
        <taxon>Hymenoptera</taxon>
        <taxon>Apocrita</taxon>
        <taxon>Ichneumonoidea</taxon>
        <taxon>Braconidae</taxon>
        <taxon>Euphorinae</taxon>
        <taxon>Microctonus</taxon>
    </lineage>
</organism>
<comment type="caution">
    <text evidence="9">The sequence shown here is derived from an EMBL/GenBank/DDBJ whole genome shotgun (WGS) entry which is preliminary data.</text>
</comment>
<evidence type="ECO:0000313" key="10">
    <source>
        <dbReference type="Proteomes" id="UP001168990"/>
    </source>
</evidence>
<dbReference type="GO" id="GO:0008296">
    <property type="term" value="F:3'-5'-DNA exonuclease activity"/>
    <property type="evidence" value="ECO:0007669"/>
    <property type="project" value="TreeGrafter"/>
</dbReference>
<name>A0AA39CA61_9HYME</name>
<dbReference type="GO" id="GO:0003676">
    <property type="term" value="F:nucleic acid binding"/>
    <property type="evidence" value="ECO:0007669"/>
    <property type="project" value="InterPro"/>
</dbReference>
<evidence type="ECO:0000259" key="8">
    <source>
        <dbReference type="SMART" id="SM00479"/>
    </source>
</evidence>
<dbReference type="Pfam" id="PF22123">
    <property type="entry name" value="Exu_RNase_H_like"/>
    <property type="match status" value="1"/>
</dbReference>
<keyword evidence="5" id="KW-0269">Exonuclease</keyword>
<evidence type="ECO:0000313" key="9">
    <source>
        <dbReference type="EMBL" id="KAK0160295.1"/>
    </source>
</evidence>
<dbReference type="EMBL" id="JAQQBS010001423">
    <property type="protein sequence ID" value="KAK0160295.1"/>
    <property type="molecule type" value="Genomic_DNA"/>
</dbReference>
<sequence>MDCEILPSILLDNTTFLENGILESYVAKAEKVSPGGSSQRNESVNHMVVTRAPKSRFYGSTPALSYRVADAALQKNEGADYMTEVNRRTGLSPDKVAQKYRQMMQLKRKKKAERQQTIEFKRRRMGPTMEKAITATCTTNEFIPELAPLQPLSKIVIVDTETTGFGADAEIVHIAAKCGAQSFEAYMVPQQPLHPKASEVTGLYVNNGYLLYFQQRVESTLSATGAEDFVNFLCSLNSQILIVGHNFINFDAPLIFRWLEKHDLLEKMCSITYGLMDTIPLLRQGKVRKQDVLAKQYLRSPEWNSFHEKAHNALADCCILNGLLKHFEITDEVLKSKAVSLKEFSEALTMEELLGEFQLHGNKGIEVSLGVRVNGKPRITTNKRIVERVMECHICNASVLSKKKMSRFFSIIVTALVFVYPTVRPLSDTLWVTLNTGGRKVDHFWLNPKYVAEA</sequence>
<keyword evidence="6" id="KW-0460">Magnesium</keyword>
<keyword evidence="10" id="KW-1185">Reference proteome</keyword>
<dbReference type="InterPro" id="IPR054362">
    <property type="entry name" value="Exu_RNase_H-like"/>
</dbReference>
<protein>
    <recommendedName>
        <fullName evidence="8">Exonuclease domain-containing protein</fullName>
    </recommendedName>
</protein>
<comment type="similarity">
    <text evidence="7">Belongs to the exonuclease superfamily. TREX family.</text>
</comment>
<keyword evidence="4" id="KW-0378">Hydrolase</keyword>
<evidence type="ECO:0000256" key="3">
    <source>
        <dbReference type="ARBA" id="ARBA00022723"/>
    </source>
</evidence>
<dbReference type="Proteomes" id="UP001168990">
    <property type="component" value="Unassembled WGS sequence"/>
</dbReference>
<dbReference type="PANTHER" id="PTHR13058">
    <property type="entry name" value="THREE PRIME REPAIR EXONUCLEASE 1, 2"/>
    <property type="match status" value="1"/>
</dbReference>
<dbReference type="CDD" id="cd06127">
    <property type="entry name" value="DEDDh"/>
    <property type="match status" value="1"/>
</dbReference>
<evidence type="ECO:0000256" key="2">
    <source>
        <dbReference type="ARBA" id="ARBA00022722"/>
    </source>
</evidence>
<dbReference type="GO" id="GO:0046872">
    <property type="term" value="F:metal ion binding"/>
    <property type="evidence" value="ECO:0007669"/>
    <property type="project" value="UniProtKB-KW"/>
</dbReference>
<gene>
    <name evidence="9" type="ORF">PV328_007723</name>
</gene>
<dbReference type="PANTHER" id="PTHR13058:SF22">
    <property type="entry name" value="EXODEOXYRIBONUCLEASE III"/>
    <property type="match status" value="1"/>
</dbReference>
<dbReference type="InterPro" id="IPR036397">
    <property type="entry name" value="RNaseH_sf"/>
</dbReference>
<dbReference type="InterPro" id="IPR013520">
    <property type="entry name" value="Ribonucl_H"/>
</dbReference>
<evidence type="ECO:0000256" key="1">
    <source>
        <dbReference type="ARBA" id="ARBA00001946"/>
    </source>
</evidence>
<comment type="cofactor">
    <cofactor evidence="1">
        <name>Mg(2+)</name>
        <dbReference type="ChEBI" id="CHEBI:18420"/>
    </cofactor>
</comment>
<dbReference type="AlphaFoldDB" id="A0AA39CA61"/>
<dbReference type="SMART" id="SM00479">
    <property type="entry name" value="EXOIII"/>
    <property type="match status" value="1"/>
</dbReference>
<dbReference type="GO" id="GO:0006308">
    <property type="term" value="P:DNA catabolic process"/>
    <property type="evidence" value="ECO:0007669"/>
    <property type="project" value="TreeGrafter"/>
</dbReference>